<dbReference type="InterPro" id="IPR019190">
    <property type="entry name" value="EXOV"/>
</dbReference>
<dbReference type="InterPro" id="IPR008906">
    <property type="entry name" value="HATC_C_dom"/>
</dbReference>
<keyword evidence="4" id="KW-1185">Reference proteome</keyword>
<evidence type="ECO:0000313" key="3">
    <source>
        <dbReference type="EMBL" id="CAG2225034.1"/>
    </source>
</evidence>
<dbReference type="Gene3D" id="3.90.320.10">
    <property type="match status" value="1"/>
</dbReference>
<dbReference type="Pfam" id="PF05699">
    <property type="entry name" value="Dimer_Tnp_hAT"/>
    <property type="match status" value="1"/>
</dbReference>
<dbReference type="Proteomes" id="UP000683360">
    <property type="component" value="Unassembled WGS sequence"/>
</dbReference>
<dbReference type="InterPro" id="IPR011604">
    <property type="entry name" value="PDDEXK-like_dom_sf"/>
</dbReference>
<dbReference type="InterPro" id="IPR012337">
    <property type="entry name" value="RNaseH-like_sf"/>
</dbReference>
<comment type="similarity">
    <text evidence="1">Belongs to the EXO5 family.</text>
</comment>
<dbReference type="EMBL" id="CAJPWZ010001832">
    <property type="protein sequence ID" value="CAG2225034.1"/>
    <property type="molecule type" value="Genomic_DNA"/>
</dbReference>
<dbReference type="Pfam" id="PF09810">
    <property type="entry name" value="Exo5"/>
    <property type="match status" value="3"/>
</dbReference>
<dbReference type="GO" id="GO:0045145">
    <property type="term" value="F:single-stranded DNA 5'-3' DNA exonuclease activity"/>
    <property type="evidence" value="ECO:0007669"/>
    <property type="project" value="InterPro"/>
</dbReference>
<feature type="domain" description="HAT C-terminal dimerisation" evidence="2">
    <location>
        <begin position="576"/>
        <end position="653"/>
    </location>
</feature>
<reference evidence="3" key="1">
    <citation type="submission" date="2021-03" db="EMBL/GenBank/DDBJ databases">
        <authorList>
            <person name="Bekaert M."/>
        </authorList>
    </citation>
    <scope>NUCLEOTIDE SEQUENCE</scope>
</reference>
<accession>A0A8S3SW60</accession>
<dbReference type="EC" id="3.1.-.-" evidence="3"/>
<organism evidence="3 4">
    <name type="scientific">Mytilus edulis</name>
    <name type="common">Blue mussel</name>
    <dbReference type="NCBI Taxonomy" id="6550"/>
    <lineage>
        <taxon>Eukaryota</taxon>
        <taxon>Metazoa</taxon>
        <taxon>Spiralia</taxon>
        <taxon>Lophotrochozoa</taxon>
        <taxon>Mollusca</taxon>
        <taxon>Bivalvia</taxon>
        <taxon>Autobranchia</taxon>
        <taxon>Pteriomorphia</taxon>
        <taxon>Mytilida</taxon>
        <taxon>Mytiloidea</taxon>
        <taxon>Mytilidae</taxon>
        <taxon>Mytilinae</taxon>
        <taxon>Mytilus</taxon>
    </lineage>
</organism>
<dbReference type="PANTHER" id="PTHR14464:SF4">
    <property type="entry name" value="EXONUCLEASE V"/>
    <property type="match status" value="1"/>
</dbReference>
<dbReference type="GO" id="GO:0036297">
    <property type="term" value="P:interstrand cross-link repair"/>
    <property type="evidence" value="ECO:0007669"/>
    <property type="project" value="TreeGrafter"/>
</dbReference>
<keyword evidence="3" id="KW-0378">Hydrolase</keyword>
<sequence>MSCAPNSNNEIDFDDEDDELLLKSVNECEAEVTKNSTKAQFPLTSGDGQIVPLQKFRHGYLWVSDLSSQSWCEQQMFYKFTIPGVIEENPAMTKGTDLHLARELAAHDVVQVQVTSNEDIWAIKVLNLLTAINAFQFGQTIAREVPIFGVPFKEEDIFVVGLIDELRFDPENYTIDLSELKTRTSRMNPSKAITKQHKIQVMLYKRLFDNLVKGTLSKNTIAKHLRLDLNKEFGDQIVKHLEEKTIIKKNLNDLMDHVFEKMQSLTCINQLHVEYVYQGTAETLSHVTHQYDEGEIKTLYLDYLKFWKGERSPIGVEIEEAWKCQRCDFESICEWRTKKSEECAQRNIQKNHLENTEICTFCILRIKKSIIASEILEDYKRLQAANATRWNSQLHMICSVLNVPELELDKIDCKTKLSSYERKLLSELCTILEPFDKATVLVQGEKTVTASLPIPVTLGLKHQLKLISVDYNCKMIKSLKSSVEERLFQFVEDEAYILASFLDPRFKTRWCETEQIDQCLAVVKDKLSQVPTSSEPPCDQNSPPCKRAKNDDLFSFMPAPSVERKRNPSGISVSSEMDDYLSDNCIDMSKDPLLYWHSNCQRLPRLAKLAVQYLAIPATSAPVERLFSTAGKTFRPERCRLADGTFEKLMMVKCNGKMLK</sequence>
<evidence type="ECO:0000259" key="2">
    <source>
        <dbReference type="Pfam" id="PF05699"/>
    </source>
</evidence>
<dbReference type="AlphaFoldDB" id="A0A8S3SW60"/>
<dbReference type="GO" id="GO:0005634">
    <property type="term" value="C:nucleus"/>
    <property type="evidence" value="ECO:0007669"/>
    <property type="project" value="TreeGrafter"/>
</dbReference>
<protein>
    <submittedName>
        <fullName evidence="3">EXO5</fullName>
        <ecNumber evidence="3">3.1.-.-</ecNumber>
    </submittedName>
</protein>
<proteinExistence type="inferred from homology"/>
<dbReference type="OrthoDB" id="354769at2759"/>
<evidence type="ECO:0000256" key="1">
    <source>
        <dbReference type="ARBA" id="ARBA00009797"/>
    </source>
</evidence>
<gene>
    <name evidence="3" type="ORF">MEDL_38177</name>
</gene>
<comment type="caution">
    <text evidence="3">The sequence shown here is derived from an EMBL/GenBank/DDBJ whole genome shotgun (WGS) entry which is preliminary data.</text>
</comment>
<dbReference type="SUPFAM" id="SSF53098">
    <property type="entry name" value="Ribonuclease H-like"/>
    <property type="match status" value="1"/>
</dbReference>
<dbReference type="GO" id="GO:0046983">
    <property type="term" value="F:protein dimerization activity"/>
    <property type="evidence" value="ECO:0007669"/>
    <property type="project" value="InterPro"/>
</dbReference>
<name>A0A8S3SW60_MYTED</name>
<dbReference type="PANTHER" id="PTHR14464">
    <property type="entry name" value="EXONUCLEASE V"/>
    <property type="match status" value="1"/>
</dbReference>
<evidence type="ECO:0000313" key="4">
    <source>
        <dbReference type="Proteomes" id="UP000683360"/>
    </source>
</evidence>